<gene>
    <name evidence="4" type="primary">purN</name>
    <name evidence="6" type="ORF">APY04_1305</name>
</gene>
<accession>A0A125NVH6</accession>
<feature type="domain" description="Formyl transferase N-terminal" evidence="5">
    <location>
        <begin position="20"/>
        <end position="200"/>
    </location>
</feature>
<protein>
    <recommendedName>
        <fullName evidence="4">Phosphoribosylglycinamide formyltransferase</fullName>
        <ecNumber evidence="4">2.1.2.2</ecNumber>
    </recommendedName>
    <alternativeName>
        <fullName evidence="4">5'-phosphoribosylglycinamide transformylase</fullName>
    </alternativeName>
    <alternativeName>
        <fullName evidence="4">GAR transformylase</fullName>
        <shortName evidence="4">GART</shortName>
    </alternativeName>
</protein>
<dbReference type="PANTHER" id="PTHR43369">
    <property type="entry name" value="PHOSPHORIBOSYLGLYCINAMIDE FORMYLTRANSFERASE"/>
    <property type="match status" value="1"/>
</dbReference>
<dbReference type="EC" id="2.1.2.2" evidence="4"/>
<keyword evidence="2 4" id="KW-0808">Transferase</keyword>
<proteinExistence type="inferred from homology"/>
<evidence type="ECO:0000256" key="1">
    <source>
        <dbReference type="ARBA" id="ARBA00005054"/>
    </source>
</evidence>
<dbReference type="CDD" id="cd08645">
    <property type="entry name" value="FMT_core_GART"/>
    <property type="match status" value="1"/>
</dbReference>
<dbReference type="PATRIC" id="fig|121290.4.peg.2185"/>
<dbReference type="EMBL" id="LMTR01000043">
    <property type="protein sequence ID" value="KWT69805.1"/>
    <property type="molecule type" value="Genomic_DNA"/>
</dbReference>
<comment type="similarity">
    <text evidence="4">Belongs to the GART family.</text>
</comment>
<evidence type="ECO:0000256" key="4">
    <source>
        <dbReference type="HAMAP-Rule" id="MF_01930"/>
    </source>
</evidence>
<feature type="site" description="Raises pKa of active site His" evidence="4">
    <location>
        <position position="163"/>
    </location>
</feature>
<dbReference type="Gene3D" id="3.40.50.170">
    <property type="entry name" value="Formyl transferase, N-terminal domain"/>
    <property type="match status" value="1"/>
</dbReference>
<comment type="caution">
    <text evidence="4">Lacks conserved residue(s) required for the propagation of feature annotation.</text>
</comment>
<evidence type="ECO:0000313" key="7">
    <source>
        <dbReference type="Proteomes" id="UP000059074"/>
    </source>
</evidence>
<dbReference type="NCBIfam" id="TIGR00639">
    <property type="entry name" value="PurN"/>
    <property type="match status" value="1"/>
</dbReference>
<comment type="pathway">
    <text evidence="1 4">Purine metabolism; IMP biosynthesis via de novo pathway; N(2)-formyl-N(1)-(5-phospho-D-ribosyl)glycinamide from N(1)-(5-phospho-D-ribosyl)glycinamide (10-formyl THF route): step 1/1.</text>
</comment>
<dbReference type="UniPathway" id="UPA00074">
    <property type="reaction ID" value="UER00126"/>
</dbReference>
<dbReference type="Proteomes" id="UP000059074">
    <property type="component" value="Unassembled WGS sequence"/>
</dbReference>
<dbReference type="SUPFAM" id="SSF53328">
    <property type="entry name" value="Formyltransferase"/>
    <property type="match status" value="1"/>
</dbReference>
<dbReference type="InterPro" id="IPR002376">
    <property type="entry name" value="Formyl_transf_N"/>
</dbReference>
<evidence type="ECO:0000256" key="2">
    <source>
        <dbReference type="ARBA" id="ARBA00022679"/>
    </source>
</evidence>
<comment type="caution">
    <text evidence="6">The sequence shown here is derived from an EMBL/GenBank/DDBJ whole genome shotgun (WGS) entry which is preliminary data.</text>
</comment>
<evidence type="ECO:0000313" key="6">
    <source>
        <dbReference type="EMBL" id="KWT69805.1"/>
    </source>
</evidence>
<comment type="function">
    <text evidence="4">Catalyzes the transfer of a formyl group from 10-formyltetrahydrofolate to 5-phospho-ribosyl-glycinamide (GAR), producing 5-phospho-ribosyl-N-formylglycinamide (FGAR) and tetrahydrofolate.</text>
</comment>
<dbReference type="STRING" id="121290.APY04_1305"/>
<organism evidence="6 7">
    <name type="scientific">Hyphomicrobium sulfonivorans</name>
    <dbReference type="NCBI Taxonomy" id="121290"/>
    <lineage>
        <taxon>Bacteria</taxon>
        <taxon>Pseudomonadati</taxon>
        <taxon>Pseudomonadota</taxon>
        <taxon>Alphaproteobacteria</taxon>
        <taxon>Hyphomicrobiales</taxon>
        <taxon>Hyphomicrobiaceae</taxon>
        <taxon>Hyphomicrobium</taxon>
    </lineage>
</organism>
<evidence type="ECO:0000259" key="5">
    <source>
        <dbReference type="Pfam" id="PF00551"/>
    </source>
</evidence>
<feature type="binding site" evidence="4">
    <location>
        <begin position="30"/>
        <end position="32"/>
    </location>
    <ligand>
        <name>N(1)-(5-phospho-beta-D-ribosyl)glycinamide</name>
        <dbReference type="ChEBI" id="CHEBI:143788"/>
    </ligand>
</feature>
<dbReference type="GO" id="GO:0004644">
    <property type="term" value="F:phosphoribosylglycinamide formyltransferase activity"/>
    <property type="evidence" value="ECO:0007669"/>
    <property type="project" value="UniProtKB-UniRule"/>
</dbReference>
<dbReference type="HAMAP" id="MF_01930">
    <property type="entry name" value="PurN"/>
    <property type="match status" value="1"/>
</dbReference>
<keyword evidence="7" id="KW-1185">Reference proteome</keyword>
<dbReference type="Pfam" id="PF00551">
    <property type="entry name" value="Formyl_trans_N"/>
    <property type="match status" value="1"/>
</dbReference>
<feature type="binding site" evidence="4">
    <location>
        <position position="83"/>
    </location>
    <ligand>
        <name>(6R)-10-formyltetrahydrofolate</name>
        <dbReference type="ChEBI" id="CHEBI:195366"/>
    </ligand>
</feature>
<name>A0A125NVH6_HYPSL</name>
<reference evidence="6 7" key="1">
    <citation type="submission" date="2015-10" db="EMBL/GenBank/DDBJ databases">
        <title>Transcriptomic analysis of a linuron degrading triple-species bacterial consortium.</title>
        <authorList>
            <person name="Albers P."/>
        </authorList>
    </citation>
    <scope>NUCLEOTIDE SEQUENCE [LARGE SCALE GENOMIC DNA]</scope>
    <source>
        <strain evidence="6 7">WDL6</strain>
    </source>
</reference>
<evidence type="ECO:0000256" key="3">
    <source>
        <dbReference type="ARBA" id="ARBA00022755"/>
    </source>
</evidence>
<dbReference type="AlphaFoldDB" id="A0A125NVH6"/>
<comment type="catalytic activity">
    <reaction evidence="4">
        <text>N(1)-(5-phospho-beta-D-ribosyl)glycinamide + (6R)-10-formyltetrahydrofolate = N(2)-formyl-N(1)-(5-phospho-beta-D-ribosyl)glycinamide + (6S)-5,6,7,8-tetrahydrofolate + H(+)</text>
        <dbReference type="Rhea" id="RHEA:15053"/>
        <dbReference type="ChEBI" id="CHEBI:15378"/>
        <dbReference type="ChEBI" id="CHEBI:57453"/>
        <dbReference type="ChEBI" id="CHEBI:143788"/>
        <dbReference type="ChEBI" id="CHEBI:147286"/>
        <dbReference type="ChEBI" id="CHEBI:195366"/>
        <dbReference type="EC" id="2.1.2.2"/>
    </reaction>
</comment>
<dbReference type="InterPro" id="IPR004607">
    <property type="entry name" value="GART"/>
</dbReference>
<feature type="binding site" evidence="4">
    <location>
        <position position="125"/>
    </location>
    <ligand>
        <name>(6R)-10-formyltetrahydrofolate</name>
        <dbReference type="ChEBI" id="CHEBI:195366"/>
    </ligand>
</feature>
<feature type="active site" description="Proton donor" evidence="4">
    <location>
        <position position="127"/>
    </location>
</feature>
<sequence length="234" mass="24569">MQAQAAATARGSPTIMAAKKRIGILISGRGSNMVSLIEAARLPDYPVEIACVVSNRPDAAGLDRARAEGIPAIAIDHKLFPSREAFEAELDAALRGAGVELVVCAGFMRKMTAGFVESWRDAMLNIHPSLLPSFKGLDTHARALAAGVKVAGCTVHVVRPELDSGPIVAQAAVPVLDGDTEESLAARVLAAEHRLYPHALKLFASGGAVISGERVEADQGLVNPADPLFWPPLD</sequence>
<dbReference type="PANTHER" id="PTHR43369:SF2">
    <property type="entry name" value="PHOSPHORIBOSYLGLYCINAMIDE FORMYLTRANSFERASE"/>
    <property type="match status" value="1"/>
</dbReference>
<dbReference type="InterPro" id="IPR036477">
    <property type="entry name" value="Formyl_transf_N_sf"/>
</dbReference>
<keyword evidence="3 4" id="KW-0658">Purine biosynthesis</keyword>
<dbReference type="GO" id="GO:0006189">
    <property type="term" value="P:'de novo' IMP biosynthetic process"/>
    <property type="evidence" value="ECO:0007669"/>
    <property type="project" value="UniProtKB-UniRule"/>
</dbReference>
<dbReference type="GO" id="GO:0005829">
    <property type="term" value="C:cytosol"/>
    <property type="evidence" value="ECO:0007669"/>
    <property type="project" value="TreeGrafter"/>
</dbReference>